<reference evidence="1" key="1">
    <citation type="submission" date="2020-11" db="EMBL/GenBank/DDBJ databases">
        <authorList>
            <consortium name="DOE Joint Genome Institute"/>
            <person name="Ahrendt S."/>
            <person name="Riley R."/>
            <person name="Andreopoulos W."/>
            <person name="Labutti K."/>
            <person name="Pangilinan J."/>
            <person name="Ruiz-Duenas F.J."/>
            <person name="Barrasa J.M."/>
            <person name="Sanchez-Garcia M."/>
            <person name="Camarero S."/>
            <person name="Miyauchi S."/>
            <person name="Serrano A."/>
            <person name="Linde D."/>
            <person name="Babiker R."/>
            <person name="Drula E."/>
            <person name="Ayuso-Fernandez I."/>
            <person name="Pacheco R."/>
            <person name="Padilla G."/>
            <person name="Ferreira P."/>
            <person name="Barriuso J."/>
            <person name="Kellner H."/>
            <person name="Castanera R."/>
            <person name="Alfaro M."/>
            <person name="Ramirez L."/>
            <person name="Pisabarro A.G."/>
            <person name="Kuo A."/>
            <person name="Tritt A."/>
            <person name="Lipzen A."/>
            <person name="He G."/>
            <person name="Yan M."/>
            <person name="Ng V."/>
            <person name="Cullen D."/>
            <person name="Martin F."/>
            <person name="Rosso M.-N."/>
            <person name="Henrissat B."/>
            <person name="Hibbett D."/>
            <person name="Martinez A.T."/>
            <person name="Grigoriev I.V."/>
        </authorList>
    </citation>
    <scope>NUCLEOTIDE SEQUENCE</scope>
    <source>
        <strain evidence="1">ATCC 90797</strain>
    </source>
</reference>
<evidence type="ECO:0000313" key="2">
    <source>
        <dbReference type="Proteomes" id="UP000807025"/>
    </source>
</evidence>
<keyword evidence="2" id="KW-1185">Reference proteome</keyword>
<accession>A0A9P6DEF3</accession>
<comment type="caution">
    <text evidence="1">The sequence shown here is derived from an EMBL/GenBank/DDBJ whole genome shotgun (WGS) entry which is preliminary data.</text>
</comment>
<dbReference type="AlphaFoldDB" id="A0A9P6DEF3"/>
<dbReference type="Proteomes" id="UP000807025">
    <property type="component" value="Unassembled WGS sequence"/>
</dbReference>
<gene>
    <name evidence="1" type="ORF">BDN71DRAFT_1432072</name>
</gene>
<sequence length="1074" mass="120963">MLTHLQGSSDGKRKENYPEWKRSMVKEIMRDYLGLEDKALTCLLEAQASYVSTPLPSKFHMQKDGNVEEDEEDKVNDDNCKLLQLKVCQLWADSLCVFFGQAENLPVSIKKGAVQALQQMRKINQVIWMLDSWHIAVKMAERKIEAAPPENPATERIACTAENILDLMCKHVERVPCLSHPSAVFFLISYDNFLHAWEVWLEGALRHQNAELTVCNAKGPQEHLYYVHELPNYEELNGCVITTAPEDECLDLKAEEGSSSAKKPQYYHPDELNLKQIKPRPEVYKLCKRDVTLLVNDDRILVGAIKYNAFVDEMQVELDKHLRASSNLHDVQRGAGFCAFAWGSMKALGSQVLQGGNAGSGYGPYKDMDAREIDGIHCMFNHAKIRQYSLLSVADALIYTAQGLYKPVTKHVCKYFVAQGMDLMGSGSGNLYVCHNYCSHMHKDRDASTSICMQNKKCCKKGEWNFVYPRWGVYLQNGPNTLWLFDAKHTHGSTMPSKSTNKFRMMHRISKVVALKSKEQREAMVGVEVLKIIVTPGKASMGIWRTKIGRATNMDLQDALVMREDFLLCVEGSLRQAYNARTGSSTSFATDHDLSITTLDGPGISLLKVELSSTTDHSFPLDEHLQIVPDPVTPQCALQIFCFLTNKRYDHDTNERLLPKPPSAFSSPSDEGCNPKITKLHFSEDTSFDADSIAPLTDLHNIPSNMDTHSSFIYVSTSTQQSAFIPHTPSKRSSASIPPSHIPVVNEQENQEAHGDNTQLGMKATLFNKVKVIMNGPSKVIVTAPTPYEWLSLWRTAVKKSMFRPPPGMVLSPASSLELSPIAKEMMLNLRQQRMKVDPELHLEKDALIDVNSVPFSIKYNLGSALQSLWHEEEEKVLPAEDDSDTAMDFVRDSHKLDVDDPKLQLSGITPPWHTTQVLFTRLWWGCMRIVQELFMSKNMVVWCGEKEVGVDQFWELVAKEQRLCVQARSGQLCRLALATWASGTGFMTQVFESSFSHDKNNVSRATARREGNNKTDTLVLVHVTSVIPRVKTTYIAQKSLPIPMNATFDSGQIKWSEANASHGIFHTRLWLLE</sequence>
<evidence type="ECO:0000313" key="1">
    <source>
        <dbReference type="EMBL" id="KAF9493989.1"/>
    </source>
</evidence>
<name>A0A9P6DEF3_PLEER</name>
<dbReference type="OrthoDB" id="5303367at2759"/>
<protein>
    <submittedName>
        <fullName evidence="1">Uncharacterized protein</fullName>
    </submittedName>
</protein>
<proteinExistence type="predicted"/>
<dbReference type="EMBL" id="MU154578">
    <property type="protein sequence ID" value="KAF9493989.1"/>
    <property type="molecule type" value="Genomic_DNA"/>
</dbReference>
<organism evidence="1 2">
    <name type="scientific">Pleurotus eryngii</name>
    <name type="common">Boletus of the steppes</name>
    <dbReference type="NCBI Taxonomy" id="5323"/>
    <lineage>
        <taxon>Eukaryota</taxon>
        <taxon>Fungi</taxon>
        <taxon>Dikarya</taxon>
        <taxon>Basidiomycota</taxon>
        <taxon>Agaricomycotina</taxon>
        <taxon>Agaricomycetes</taxon>
        <taxon>Agaricomycetidae</taxon>
        <taxon>Agaricales</taxon>
        <taxon>Pleurotineae</taxon>
        <taxon>Pleurotaceae</taxon>
        <taxon>Pleurotus</taxon>
    </lineage>
</organism>